<evidence type="ECO:0000256" key="1">
    <source>
        <dbReference type="SAM" id="MobiDB-lite"/>
    </source>
</evidence>
<evidence type="ECO:0000313" key="2">
    <source>
        <dbReference type="EMBL" id="GGM35131.1"/>
    </source>
</evidence>
<accession>A0A8H9L626</accession>
<dbReference type="RefSeq" id="WP_171103939.1">
    <property type="nucleotide sequence ID" value="NZ_BMPT01000015.1"/>
</dbReference>
<dbReference type="Proteomes" id="UP000655589">
    <property type="component" value="Unassembled WGS sequence"/>
</dbReference>
<reference evidence="2" key="1">
    <citation type="journal article" date="2014" name="Int. J. Syst. Evol. Microbiol.">
        <title>Complete genome sequence of Corynebacterium casei LMG S-19264T (=DSM 44701T), isolated from a smear-ripened cheese.</title>
        <authorList>
            <consortium name="US DOE Joint Genome Institute (JGI-PGF)"/>
            <person name="Walter F."/>
            <person name="Albersmeier A."/>
            <person name="Kalinowski J."/>
            <person name="Ruckert C."/>
        </authorList>
    </citation>
    <scope>NUCLEOTIDE SEQUENCE</scope>
    <source>
        <strain evidence="2">JCM 3051</strain>
    </source>
</reference>
<feature type="region of interest" description="Disordered" evidence="1">
    <location>
        <begin position="224"/>
        <end position="254"/>
    </location>
</feature>
<gene>
    <name evidence="2" type="ORF">GCM10010102_33140</name>
</gene>
<protein>
    <submittedName>
        <fullName evidence="2">Uncharacterized protein</fullName>
    </submittedName>
</protein>
<evidence type="ECO:0000313" key="3">
    <source>
        <dbReference type="Proteomes" id="UP000655589"/>
    </source>
</evidence>
<dbReference type="AlphaFoldDB" id="A0A8H9L626"/>
<dbReference type="EMBL" id="BMPT01000015">
    <property type="protein sequence ID" value="GGM35131.1"/>
    <property type="molecule type" value="Genomic_DNA"/>
</dbReference>
<comment type="caution">
    <text evidence="2">The sequence shown here is derived from an EMBL/GenBank/DDBJ whole genome shotgun (WGS) entry which is preliminary data.</text>
</comment>
<reference evidence="2" key="2">
    <citation type="submission" date="2020-09" db="EMBL/GenBank/DDBJ databases">
        <authorList>
            <person name="Sun Q."/>
            <person name="Ohkuma M."/>
        </authorList>
    </citation>
    <scope>NUCLEOTIDE SEQUENCE</scope>
    <source>
        <strain evidence="2">JCM 3051</strain>
    </source>
</reference>
<name>A0A8H9L626_9MICO</name>
<sequence>MTVTTSAEADNPTRWRLRTRVPDDWVELAGTTTAEEALGTIRSALEQVGTPLPEADASRLLAGLQSWRDMWRRERVLLHGLVYQGAEHDGPTALGREIFWNVIGTVRPVTAFDGPLSLLEVIRRVIGAKAGIDLEQAYTETFETGVGPALGLTTEYEATYREPGAPDDVEPVRRTVGLAAVVAAPKSGGPALMLLGFSTDPAQVRGLGMLLAAMAGPATITPVDKDGNPLFSGAPAPEDLPPLDGPGTPGPAAG</sequence>
<organism evidence="2 3">
    <name type="scientific">Promicromonospora citrea</name>
    <dbReference type="NCBI Taxonomy" id="43677"/>
    <lineage>
        <taxon>Bacteria</taxon>
        <taxon>Bacillati</taxon>
        <taxon>Actinomycetota</taxon>
        <taxon>Actinomycetes</taxon>
        <taxon>Micrococcales</taxon>
        <taxon>Promicromonosporaceae</taxon>
        <taxon>Promicromonospora</taxon>
    </lineage>
</organism>
<keyword evidence="3" id="KW-1185">Reference proteome</keyword>
<proteinExistence type="predicted"/>